<feature type="compositionally biased region" description="Low complexity" evidence="1">
    <location>
        <begin position="13"/>
        <end position="29"/>
    </location>
</feature>
<keyword evidence="3" id="KW-1185">Reference proteome</keyword>
<proteinExistence type="predicted"/>
<evidence type="ECO:0000313" key="2">
    <source>
        <dbReference type="EMBL" id="MFC3716265.1"/>
    </source>
</evidence>
<feature type="region of interest" description="Disordered" evidence="1">
    <location>
        <begin position="1"/>
        <end position="49"/>
    </location>
</feature>
<dbReference type="Gene3D" id="1.10.287.700">
    <property type="entry name" value="Helix hairpin bin"/>
    <property type="match status" value="1"/>
</dbReference>
<dbReference type="SUPFAM" id="SSF53474">
    <property type="entry name" value="alpha/beta-Hydrolases"/>
    <property type="match status" value="1"/>
</dbReference>
<dbReference type="RefSeq" id="WP_386743374.1">
    <property type="nucleotide sequence ID" value="NZ_JBHRYA010000007.1"/>
</dbReference>
<protein>
    <submittedName>
        <fullName evidence="2">Mbeg1-like protein</fullName>
    </submittedName>
</protein>
<comment type="caution">
    <text evidence="2">The sequence shown here is derived from an EMBL/GenBank/DDBJ whole genome shotgun (WGS) entry which is preliminary data.</text>
</comment>
<accession>A0ABV7XJB0</accession>
<name>A0ABV7XJB0_9GAMM</name>
<reference evidence="3" key="1">
    <citation type="journal article" date="2019" name="Int. J. Syst. Evol. Microbiol.">
        <title>The Global Catalogue of Microorganisms (GCM) 10K type strain sequencing project: providing services to taxonomists for standard genome sequencing and annotation.</title>
        <authorList>
            <consortium name="The Broad Institute Genomics Platform"/>
            <consortium name="The Broad Institute Genome Sequencing Center for Infectious Disease"/>
            <person name="Wu L."/>
            <person name="Ma J."/>
        </authorList>
    </citation>
    <scope>NUCLEOTIDE SEQUENCE [LARGE SCALE GENOMIC DNA]</scope>
    <source>
        <strain evidence="3">KCTC 42441</strain>
    </source>
</reference>
<organism evidence="2 3">
    <name type="scientific">Luteimonas soli</name>
    <dbReference type="NCBI Taxonomy" id="1648966"/>
    <lineage>
        <taxon>Bacteria</taxon>
        <taxon>Pseudomonadati</taxon>
        <taxon>Pseudomonadota</taxon>
        <taxon>Gammaproteobacteria</taxon>
        <taxon>Lysobacterales</taxon>
        <taxon>Lysobacteraceae</taxon>
        <taxon>Luteimonas</taxon>
    </lineage>
</organism>
<dbReference type="Gene3D" id="3.40.50.1820">
    <property type="entry name" value="alpha/beta hydrolase"/>
    <property type="match status" value="1"/>
</dbReference>
<evidence type="ECO:0000313" key="3">
    <source>
        <dbReference type="Proteomes" id="UP001595705"/>
    </source>
</evidence>
<gene>
    <name evidence="2" type="ORF">ACFONC_08880</name>
</gene>
<dbReference type="Pfam" id="PF26363">
    <property type="entry name" value="Phospholipase-like"/>
    <property type="match status" value="1"/>
</dbReference>
<dbReference type="EMBL" id="JBHRYA010000007">
    <property type="protein sequence ID" value="MFC3716265.1"/>
    <property type="molecule type" value="Genomic_DNA"/>
</dbReference>
<feature type="compositionally biased region" description="Polar residues" evidence="1">
    <location>
        <begin position="30"/>
        <end position="49"/>
    </location>
</feature>
<sequence>MSFQTQMRPDFIPPSIANPANLPAPANSPYQPLQPGNGQFSSQVAGTAPQQDVDLQLAQMSNDSYTLSGPDGVTGTQSEAELEAAGWNRLQPEGDHLVDADGNVINIDPASLESNSGFRAAIYQNDQGQYVVAFAGTNPKEMGDIKADATQAFGMDTKQYNQAVALAKEAEVAFGDGNVVFTGHSLGGGLASAAALSVDASAVTFNAAGLSNETLRDLGFNPNAARSELADSGQMRRYVVNGDPLTLAQQDVPALPIPFAPPLSPPDAVGHELRIQAPAGTTPIIGAHGGSGDNTTYVEALKQNTPYEPVNPLDGTLAGLGIDAFQNFSEFNFNTLGNTIDTVTNLVGDAINVGKDTVGQIKDVVATDYANGDYVEGTASILGDVVDGGLDLAGDTASGAVSWAGGTVENATDFTGSLVRDLGEFTGLQKPADAIAGVIESTGSTLSDWADAGGEAIEWATDKLGDGGEWLLDKAGDGAQWLTDKAVEGAVWTGEKIVEGATWTGEKIVEGATWTGEKIVDGVTWTGGKIADGAAWAGGKIADGASWVGDKVSKAMPWNW</sequence>
<dbReference type="Proteomes" id="UP001595705">
    <property type="component" value="Unassembled WGS sequence"/>
</dbReference>
<dbReference type="InterPro" id="IPR029058">
    <property type="entry name" value="AB_hydrolase_fold"/>
</dbReference>
<evidence type="ECO:0000256" key="1">
    <source>
        <dbReference type="SAM" id="MobiDB-lite"/>
    </source>
</evidence>